<protein>
    <submittedName>
        <fullName evidence="2">Uncharacterized protein</fullName>
    </submittedName>
</protein>
<feature type="compositionally biased region" description="Basic and acidic residues" evidence="1">
    <location>
        <begin position="444"/>
        <end position="456"/>
    </location>
</feature>
<dbReference type="EMBL" id="MK250085">
    <property type="protein sequence ID" value="QDY51744.1"/>
    <property type="molecule type" value="Genomic_DNA"/>
</dbReference>
<reference evidence="2" key="1">
    <citation type="submission" date="2018-11" db="EMBL/GenBank/DDBJ databases">
        <title>A distinct lineage of giant viruses engineers rhodopsin photosystems in predatory marine eukaryotes.</title>
        <authorList>
            <person name="Needham D.M."/>
            <person name="Yoshizawa S."/>
            <person name="Hosaka T."/>
            <person name="Poirier C."/>
            <person name="Choi C.-J."/>
            <person name="Hehenberger E."/>
            <person name="Irwin N.A.T."/>
            <person name="Wilken S."/>
            <person name="Yung C.-M."/>
            <person name="Bachy C."/>
            <person name="Kurihara R."/>
            <person name="Nakajima Y."/>
            <person name="Kojima K."/>
            <person name="Kimura-Someya T."/>
            <person name="Leonard G."/>
            <person name="Malmstrom R.R."/>
            <person name="Mende D."/>
            <person name="Olson D.K."/>
            <person name="Sudo Y."/>
            <person name="Sudek S."/>
            <person name="Richards T.A."/>
            <person name="DeLong E.F."/>
            <person name="Keeling P.J."/>
            <person name="Santoro A.E."/>
            <person name="Shirouzu M."/>
            <person name="Iwasaki W."/>
            <person name="Worden A.Z."/>
        </authorList>
    </citation>
    <scope>NUCLEOTIDE SEQUENCE</scope>
</reference>
<feature type="compositionally biased region" description="Low complexity" evidence="1">
    <location>
        <begin position="428"/>
        <end position="439"/>
    </location>
</feature>
<feature type="region of interest" description="Disordered" evidence="1">
    <location>
        <begin position="1"/>
        <end position="26"/>
    </location>
</feature>
<dbReference type="InterPro" id="IPR012340">
    <property type="entry name" value="NA-bd_OB-fold"/>
</dbReference>
<feature type="region of interest" description="Disordered" evidence="1">
    <location>
        <begin position="536"/>
        <end position="559"/>
    </location>
</feature>
<evidence type="ECO:0000256" key="1">
    <source>
        <dbReference type="SAM" id="MobiDB-lite"/>
    </source>
</evidence>
<feature type="region of interest" description="Disordered" evidence="1">
    <location>
        <begin position="398"/>
        <end position="456"/>
    </location>
</feature>
<dbReference type="SUPFAM" id="SSF50249">
    <property type="entry name" value="Nucleic acid-binding proteins"/>
    <property type="match status" value="1"/>
</dbReference>
<sequence length="559" mass="62865">MSSKRKSSKSKKTSSNNNSSFETSINRKLRETAKNTAFRVLNNSEENNTQELNETNFKQLVCPVLNQDEIICFDFCVRVLEVQKITCARNKGTPLISVFIEVLNNFPEIIGDLSRRNSLIILQYLRLFNPPVDKPPLKYGISIDTVTLYSQKLFSSYIKIPDGESCELNSVLSGFLFNFLNQIAYEETSVDRKIGFGLGSKILLHYIEAKNKTNTYNNSNDFKQVLVSSAIEEIALKVLLENGEAVVCCIHSPYAGDILLRNGKTAEVKATVDSYKARDKFEASMKKSIRSNVELSLGVYGGDQATCTVVTGKIHGCFRTFKLDQSSGKVSTGPTSKSCEITEFFNSTLQPAFVDAFRLSGITNPLLTTCPDLKDLLQTDNNTQNYINFGSVVRGTGSGRGYSDPRSFTREHYKPPSSGRRAASYHKSSPGRGASASRSYPTKKNSEQKKMWTRREPIANNRKFTGVIKKIIRKEGKYGIHRFGFITSDEIDYYFNLKDYDDFEEGDKVLFVIITRENGKIEAINVKKLSGVGFIKKTKKKKGRKKSSSKKKKKKFENN</sequence>
<proteinExistence type="predicted"/>
<feature type="compositionally biased region" description="Basic residues" evidence="1">
    <location>
        <begin position="1"/>
        <end position="12"/>
    </location>
</feature>
<dbReference type="Gene3D" id="2.40.50.140">
    <property type="entry name" value="Nucleic acid-binding proteins"/>
    <property type="match status" value="1"/>
</dbReference>
<organism evidence="2">
    <name type="scientific">Mimiviridae sp. ChoanoV1</name>
    <dbReference type="NCBI Taxonomy" id="2596887"/>
    <lineage>
        <taxon>Viruses</taxon>
        <taxon>Varidnaviria</taxon>
        <taxon>Bamfordvirae</taxon>
        <taxon>Nucleocytoviricota</taxon>
        <taxon>Megaviricetes</taxon>
        <taxon>Imitervirales</taxon>
        <taxon>Schizomimiviridae</taxon>
    </lineage>
</organism>
<evidence type="ECO:0000313" key="2">
    <source>
        <dbReference type="EMBL" id="QDY51744.1"/>
    </source>
</evidence>
<gene>
    <name evidence="2" type="ORF">1_129</name>
</gene>
<accession>A0A5B8IPA8</accession>
<name>A0A5B8IPA8_9VIRU</name>